<dbReference type="EMBL" id="AAMD01000051">
    <property type="protein sequence ID" value="EAU66592.1"/>
    <property type="molecule type" value="Genomic_DNA"/>
</dbReference>
<evidence type="ECO:0000313" key="9">
    <source>
        <dbReference type="EMBL" id="EAU66592.1"/>
    </source>
</evidence>
<feature type="transmembrane region" description="Helical" evidence="8">
    <location>
        <begin position="55"/>
        <end position="73"/>
    </location>
</feature>
<dbReference type="Proteomes" id="UP000032702">
    <property type="component" value="Unassembled WGS sequence"/>
</dbReference>
<feature type="region of interest" description="Disordered" evidence="7">
    <location>
        <begin position="1"/>
        <end position="48"/>
    </location>
</feature>
<dbReference type="AlphaFoldDB" id="Q092F0"/>
<gene>
    <name evidence="9" type="ORF">STIAU_3596</name>
</gene>
<evidence type="ECO:0000256" key="4">
    <source>
        <dbReference type="ARBA" id="ARBA00022692"/>
    </source>
</evidence>
<reference evidence="9 10" key="1">
    <citation type="submission" date="2006-04" db="EMBL/GenBank/DDBJ databases">
        <authorList>
            <person name="Nierman W.C."/>
        </authorList>
    </citation>
    <scope>NUCLEOTIDE SEQUENCE [LARGE SCALE GENOMIC DNA]</scope>
    <source>
        <strain evidence="9 10">DW4/3-1</strain>
    </source>
</reference>
<accession>Q092F0</accession>
<keyword evidence="3" id="KW-1003">Cell membrane</keyword>
<keyword evidence="4 8" id="KW-0812">Transmembrane</keyword>
<evidence type="ECO:0000313" key="10">
    <source>
        <dbReference type="Proteomes" id="UP000032702"/>
    </source>
</evidence>
<evidence type="ECO:0000256" key="6">
    <source>
        <dbReference type="ARBA" id="ARBA00023136"/>
    </source>
</evidence>
<dbReference type="PATRIC" id="fig|378806.16.peg.5762"/>
<dbReference type="GO" id="GO:0005886">
    <property type="term" value="C:plasma membrane"/>
    <property type="evidence" value="ECO:0007669"/>
    <property type="project" value="UniProtKB-SubCell"/>
</dbReference>
<comment type="similarity">
    <text evidence="2">Belongs to the UPF0410 family.</text>
</comment>
<keyword evidence="5 8" id="KW-1133">Transmembrane helix</keyword>
<feature type="transmembrane region" description="Helical" evidence="8">
    <location>
        <begin position="118"/>
        <end position="138"/>
    </location>
</feature>
<proteinExistence type="inferred from homology"/>
<dbReference type="PANTHER" id="PTHR33884">
    <property type="entry name" value="UPF0410 PROTEIN YMGE"/>
    <property type="match status" value="1"/>
</dbReference>
<evidence type="ECO:0000256" key="3">
    <source>
        <dbReference type="ARBA" id="ARBA00022475"/>
    </source>
</evidence>
<evidence type="ECO:0000256" key="5">
    <source>
        <dbReference type="ARBA" id="ARBA00022989"/>
    </source>
</evidence>
<feature type="transmembrane region" description="Helical" evidence="8">
    <location>
        <begin position="85"/>
        <end position="106"/>
    </location>
</feature>
<evidence type="ECO:0000256" key="2">
    <source>
        <dbReference type="ARBA" id="ARBA00011006"/>
    </source>
</evidence>
<dbReference type="InterPro" id="IPR007341">
    <property type="entry name" value="Transgly_assoc"/>
</dbReference>
<sequence length="145" mass="15031">MRPLREAGIARRAGSQAAPAQGWNGHMLPPGEGHPNLPPTTNNAAHRGAPRTGDSLMSIIAFLVIGLLAGLLARALMPGNQSMGLLATTLLGIAGSFVGGFIGSFFNSDGRILDLHPSGLIFSVIGAMVLLLLVGFAGRSRRVRI</sequence>
<dbReference type="PANTHER" id="PTHR33884:SF3">
    <property type="entry name" value="UPF0410 PROTEIN YMGE"/>
    <property type="match status" value="1"/>
</dbReference>
<name>Q092F0_STIAD</name>
<keyword evidence="6 8" id="KW-0472">Membrane</keyword>
<evidence type="ECO:0000256" key="8">
    <source>
        <dbReference type="SAM" id="Phobius"/>
    </source>
</evidence>
<comment type="subcellular location">
    <subcellularLocation>
        <location evidence="1">Cell membrane</location>
        <topology evidence="1">Multi-pass membrane protein</topology>
    </subcellularLocation>
</comment>
<protein>
    <recommendedName>
        <fullName evidence="11">GlsB/YeaQ/YmgE family stress response membrane protein</fullName>
    </recommendedName>
</protein>
<dbReference type="Pfam" id="PF04226">
    <property type="entry name" value="Transgly_assoc"/>
    <property type="match status" value="1"/>
</dbReference>
<evidence type="ECO:0000256" key="1">
    <source>
        <dbReference type="ARBA" id="ARBA00004651"/>
    </source>
</evidence>
<comment type="caution">
    <text evidence="9">The sequence shown here is derived from an EMBL/GenBank/DDBJ whole genome shotgun (WGS) entry which is preliminary data.</text>
</comment>
<organism evidence="9 10">
    <name type="scientific">Stigmatella aurantiaca (strain DW4/3-1)</name>
    <dbReference type="NCBI Taxonomy" id="378806"/>
    <lineage>
        <taxon>Bacteria</taxon>
        <taxon>Pseudomonadati</taxon>
        <taxon>Myxococcota</taxon>
        <taxon>Myxococcia</taxon>
        <taxon>Myxococcales</taxon>
        <taxon>Cystobacterineae</taxon>
        <taxon>Archangiaceae</taxon>
        <taxon>Stigmatella</taxon>
    </lineage>
</organism>
<evidence type="ECO:0008006" key="11">
    <source>
        <dbReference type="Google" id="ProtNLM"/>
    </source>
</evidence>
<evidence type="ECO:0000256" key="7">
    <source>
        <dbReference type="SAM" id="MobiDB-lite"/>
    </source>
</evidence>